<dbReference type="SUPFAM" id="SSF55781">
    <property type="entry name" value="GAF domain-like"/>
    <property type="match status" value="2"/>
</dbReference>
<dbReference type="InterPro" id="IPR004358">
    <property type="entry name" value="Sig_transdc_His_kin-like_C"/>
</dbReference>
<dbReference type="Gene3D" id="1.10.287.130">
    <property type="match status" value="1"/>
</dbReference>
<keyword evidence="5" id="KW-0418">Kinase</keyword>
<comment type="caution">
    <text evidence="8">The sequence shown here is derived from an EMBL/GenBank/DDBJ whole genome shotgun (WGS) entry which is preliminary data.</text>
</comment>
<dbReference type="InterPro" id="IPR003661">
    <property type="entry name" value="HisK_dim/P_dom"/>
</dbReference>
<dbReference type="InterPro" id="IPR036890">
    <property type="entry name" value="HATPase_C_sf"/>
</dbReference>
<dbReference type="InterPro" id="IPR005467">
    <property type="entry name" value="His_kinase_dom"/>
</dbReference>
<dbReference type="InterPro" id="IPR050736">
    <property type="entry name" value="Sensor_HK_Regulatory"/>
</dbReference>
<dbReference type="EC" id="2.7.13.3" evidence="2"/>
<dbReference type="AlphaFoldDB" id="A0ABD5X6T0"/>
<evidence type="ECO:0000256" key="6">
    <source>
        <dbReference type="ARBA" id="ARBA00023012"/>
    </source>
</evidence>
<dbReference type="SMART" id="SM00387">
    <property type="entry name" value="HATPase_c"/>
    <property type="match status" value="1"/>
</dbReference>
<dbReference type="RefSeq" id="WP_267636265.1">
    <property type="nucleotide sequence ID" value="NZ_JAODIY010000004.1"/>
</dbReference>
<evidence type="ECO:0000259" key="7">
    <source>
        <dbReference type="PROSITE" id="PS50109"/>
    </source>
</evidence>
<dbReference type="GO" id="GO:0000160">
    <property type="term" value="P:phosphorelay signal transduction system"/>
    <property type="evidence" value="ECO:0007669"/>
    <property type="project" value="UniProtKB-KW"/>
</dbReference>
<gene>
    <name evidence="8" type="ORF">ACFQJ7_04340</name>
</gene>
<evidence type="ECO:0000256" key="5">
    <source>
        <dbReference type="ARBA" id="ARBA00022777"/>
    </source>
</evidence>
<dbReference type="Proteomes" id="UP001596414">
    <property type="component" value="Unassembled WGS sequence"/>
</dbReference>
<dbReference type="PANTHER" id="PTHR43711:SF1">
    <property type="entry name" value="HISTIDINE KINASE 1"/>
    <property type="match status" value="1"/>
</dbReference>
<name>A0ABD5X6T0_9EURY</name>
<evidence type="ECO:0000256" key="1">
    <source>
        <dbReference type="ARBA" id="ARBA00000085"/>
    </source>
</evidence>
<reference evidence="8 9" key="1">
    <citation type="journal article" date="2014" name="Int. J. Syst. Evol. Microbiol.">
        <title>Complete genome sequence of Corynebacterium casei LMG S-19264T (=DSM 44701T), isolated from a smear-ripened cheese.</title>
        <authorList>
            <consortium name="US DOE Joint Genome Institute (JGI-PGF)"/>
            <person name="Walter F."/>
            <person name="Albersmeier A."/>
            <person name="Kalinowski J."/>
            <person name="Ruckert C."/>
        </authorList>
    </citation>
    <scope>NUCLEOTIDE SEQUENCE [LARGE SCALE GENOMIC DNA]</scope>
    <source>
        <strain evidence="8 9">CGMCC 4.7215</strain>
    </source>
</reference>
<dbReference type="GO" id="GO:0005524">
    <property type="term" value="F:ATP binding"/>
    <property type="evidence" value="ECO:0007669"/>
    <property type="project" value="UniProtKB-KW"/>
</dbReference>
<sequence>MTSVNMIFNKQIEWCDTLVEQLEMPVFVLNDSGEFEYVSETLLEHFPDANNATDPPSLEQCNVTQFISDKDFDKLEAIFDTKSAPKRDSVTVQFERWKGQDPAFEVIECDGVAVGCQPPEITREPTDDTDQFLKALEQLHEVTNRLYASDSVATGLEITTEAAVETLGFDWCLLAEATDGVFKIREVTEGSPVTVDDILLSTTQGVAGAVYQSGESCLVGNIDNSDIAAPTHPFICSTVTVPVGDWGIFQALSKTENAFDEHEKQLAETLIAPLATKIEQIQRKDALRTSNEVKQRQRTQIEALHSVATEMKTATTRAEVYDMTIEAVEDILEFNFCVIDEVVGDFLVPQTVGSNMSDKDYYERIAINSSGNLGCLTYREEEPFVVDSLQDAGFEPANSNYASAISLPLADWGVFQVVSTEEAAFDEVDCRVIELLTEYAVAAIDRIERETELKRRAKEFEAQISRLDEFASIVSHDLRNPLNVASLRTQQAMRTGNTDELETVLDSIERMDSIIENVLTLARQGNAAEEHDPVALSDAIYQCWELVPSEQASLTVTGDRIIKANENQLCHLFENLFRNAVEHGSTAPEDGTTSGETETVTIETGVLSDSRGFYVEDDGPGIDDENREKVFDRGYSQSRQGTGLGLAIVAEVVDSHGWDIRVGEGSAGGARFEITGVAIPDRL</sequence>
<dbReference type="GO" id="GO:0004673">
    <property type="term" value="F:protein histidine kinase activity"/>
    <property type="evidence" value="ECO:0007669"/>
    <property type="project" value="UniProtKB-EC"/>
</dbReference>
<keyword evidence="6" id="KW-0902">Two-component regulatory system</keyword>
<organism evidence="8 9">
    <name type="scientific">Halovenus rubra</name>
    <dbReference type="NCBI Taxonomy" id="869890"/>
    <lineage>
        <taxon>Archaea</taxon>
        <taxon>Methanobacteriati</taxon>
        <taxon>Methanobacteriota</taxon>
        <taxon>Stenosarchaea group</taxon>
        <taxon>Halobacteria</taxon>
        <taxon>Halobacteriales</taxon>
        <taxon>Haloarculaceae</taxon>
        <taxon>Halovenus</taxon>
    </lineage>
</organism>
<evidence type="ECO:0000313" key="8">
    <source>
        <dbReference type="EMBL" id="MFC7125269.1"/>
    </source>
</evidence>
<evidence type="ECO:0000256" key="4">
    <source>
        <dbReference type="ARBA" id="ARBA00022679"/>
    </source>
</evidence>
<proteinExistence type="predicted"/>
<dbReference type="InterPro" id="IPR003594">
    <property type="entry name" value="HATPase_dom"/>
</dbReference>
<dbReference type="Pfam" id="PF00512">
    <property type="entry name" value="HisKA"/>
    <property type="match status" value="1"/>
</dbReference>
<keyword evidence="8" id="KW-0067">ATP-binding</keyword>
<evidence type="ECO:0000256" key="3">
    <source>
        <dbReference type="ARBA" id="ARBA00022553"/>
    </source>
</evidence>
<dbReference type="SUPFAM" id="SSF47384">
    <property type="entry name" value="Homodimeric domain of signal transducing histidine kinase"/>
    <property type="match status" value="1"/>
</dbReference>
<dbReference type="PRINTS" id="PR00344">
    <property type="entry name" value="BCTRLSENSOR"/>
</dbReference>
<dbReference type="Gene3D" id="3.30.450.40">
    <property type="match status" value="2"/>
</dbReference>
<dbReference type="Pfam" id="PF13185">
    <property type="entry name" value="GAF_2"/>
    <property type="match status" value="2"/>
</dbReference>
<keyword evidence="3" id="KW-0597">Phosphoprotein</keyword>
<comment type="catalytic activity">
    <reaction evidence="1">
        <text>ATP + protein L-histidine = ADP + protein N-phospho-L-histidine.</text>
        <dbReference type="EC" id="2.7.13.3"/>
    </reaction>
</comment>
<keyword evidence="4" id="KW-0808">Transferase</keyword>
<dbReference type="Gene3D" id="3.30.565.10">
    <property type="entry name" value="Histidine kinase-like ATPase, C-terminal domain"/>
    <property type="match status" value="1"/>
</dbReference>
<dbReference type="InterPro" id="IPR036097">
    <property type="entry name" value="HisK_dim/P_sf"/>
</dbReference>
<accession>A0ABD5X6T0</accession>
<dbReference type="SMART" id="SM00388">
    <property type="entry name" value="HisKA"/>
    <property type="match status" value="1"/>
</dbReference>
<evidence type="ECO:0000256" key="2">
    <source>
        <dbReference type="ARBA" id="ARBA00012438"/>
    </source>
</evidence>
<dbReference type="InterPro" id="IPR029016">
    <property type="entry name" value="GAF-like_dom_sf"/>
</dbReference>
<keyword evidence="8" id="KW-0547">Nucleotide-binding</keyword>
<dbReference type="EMBL" id="JBHSZQ010000004">
    <property type="protein sequence ID" value="MFC7125269.1"/>
    <property type="molecule type" value="Genomic_DNA"/>
</dbReference>
<feature type="domain" description="Histidine kinase" evidence="7">
    <location>
        <begin position="473"/>
        <end position="675"/>
    </location>
</feature>
<dbReference type="PANTHER" id="PTHR43711">
    <property type="entry name" value="TWO-COMPONENT HISTIDINE KINASE"/>
    <property type="match status" value="1"/>
</dbReference>
<dbReference type="InterPro" id="IPR003018">
    <property type="entry name" value="GAF"/>
</dbReference>
<dbReference type="CDD" id="cd00082">
    <property type="entry name" value="HisKA"/>
    <property type="match status" value="1"/>
</dbReference>
<dbReference type="PROSITE" id="PS50109">
    <property type="entry name" value="HIS_KIN"/>
    <property type="match status" value="1"/>
</dbReference>
<dbReference type="Pfam" id="PF02518">
    <property type="entry name" value="HATPase_c"/>
    <property type="match status" value="1"/>
</dbReference>
<evidence type="ECO:0000313" key="9">
    <source>
        <dbReference type="Proteomes" id="UP001596414"/>
    </source>
</evidence>
<dbReference type="SUPFAM" id="SSF55874">
    <property type="entry name" value="ATPase domain of HSP90 chaperone/DNA topoisomerase II/histidine kinase"/>
    <property type="match status" value="1"/>
</dbReference>
<protein>
    <recommendedName>
        <fullName evidence="2">histidine kinase</fullName>
        <ecNumber evidence="2">2.7.13.3</ecNumber>
    </recommendedName>
</protein>